<sequence length="446" mass="49481">MNSRTIGESSSSRARRSTGSMFPSSEDLPDGMGVDLDEAIIAAVGGSGSDRRLRRSSTSEPVLSRRGRPRRARGDAGRAQGELEAEEGAEEEAAEGAGEAARADRVAWPHGPRLRRDFARDWEGSQLVLAPESHLSQRVLRGWDPGTMCTFSRYTSVFWAYERALSDRSRALLEASDFGPLISSWYQVAAMLKPPRAHLVVLRAFLDRFWDTTSSFHMPGYEAGVTLTDFAMMSSLPCGSVPLEFECPLLTLEDPVVLRAIGTGLLVEKENERATSLPKTCHILDYFQGRGNFPPSEGEDGQNARLWLWWFLSAVYFGEKGERASTQLLPFLMDWTAMGAYDWISPALGLTIMYLRDAVRPDQIARGSKPSLVFPGFIMESWAFSHFPALLPEGFVAPNTYPGATAWASCDRSLLDFSYDDVQRMLNAMTYDQSWAFSHFPALLGS</sequence>
<accession>A0AAW1KC63</accession>
<gene>
    <name evidence="2" type="ORF">RND81_06G108200</name>
</gene>
<comment type="caution">
    <text evidence="2">The sequence shown here is derived from an EMBL/GenBank/DDBJ whole genome shotgun (WGS) entry which is preliminary data.</text>
</comment>
<evidence type="ECO:0008006" key="4">
    <source>
        <dbReference type="Google" id="ProtNLM"/>
    </source>
</evidence>
<reference evidence="2" key="1">
    <citation type="submission" date="2024-03" db="EMBL/GenBank/DDBJ databases">
        <title>WGS assembly of Saponaria officinalis var. Norfolk2.</title>
        <authorList>
            <person name="Jenkins J."/>
            <person name="Shu S."/>
            <person name="Grimwood J."/>
            <person name="Barry K."/>
            <person name="Goodstein D."/>
            <person name="Schmutz J."/>
            <person name="Leebens-Mack J."/>
            <person name="Osbourn A."/>
        </authorList>
    </citation>
    <scope>NUCLEOTIDE SEQUENCE [LARGE SCALE GENOMIC DNA]</scope>
    <source>
        <strain evidence="2">JIC</strain>
    </source>
</reference>
<dbReference type="InterPro" id="IPR044824">
    <property type="entry name" value="MAIN-like"/>
</dbReference>
<evidence type="ECO:0000313" key="2">
    <source>
        <dbReference type="EMBL" id="KAK9714633.1"/>
    </source>
</evidence>
<feature type="region of interest" description="Disordered" evidence="1">
    <location>
        <begin position="1"/>
        <end position="106"/>
    </location>
</feature>
<name>A0AAW1KC63_SAPOF</name>
<dbReference type="PANTHER" id="PTHR46033">
    <property type="entry name" value="PROTEIN MAIN-LIKE 2"/>
    <property type="match status" value="1"/>
</dbReference>
<feature type="compositionally biased region" description="Acidic residues" evidence="1">
    <location>
        <begin position="83"/>
        <end position="94"/>
    </location>
</feature>
<evidence type="ECO:0000313" key="3">
    <source>
        <dbReference type="Proteomes" id="UP001443914"/>
    </source>
</evidence>
<evidence type="ECO:0000256" key="1">
    <source>
        <dbReference type="SAM" id="MobiDB-lite"/>
    </source>
</evidence>
<organism evidence="2 3">
    <name type="scientific">Saponaria officinalis</name>
    <name type="common">Common soapwort</name>
    <name type="synonym">Lychnis saponaria</name>
    <dbReference type="NCBI Taxonomy" id="3572"/>
    <lineage>
        <taxon>Eukaryota</taxon>
        <taxon>Viridiplantae</taxon>
        <taxon>Streptophyta</taxon>
        <taxon>Embryophyta</taxon>
        <taxon>Tracheophyta</taxon>
        <taxon>Spermatophyta</taxon>
        <taxon>Magnoliopsida</taxon>
        <taxon>eudicotyledons</taxon>
        <taxon>Gunneridae</taxon>
        <taxon>Pentapetalae</taxon>
        <taxon>Caryophyllales</taxon>
        <taxon>Caryophyllaceae</taxon>
        <taxon>Caryophylleae</taxon>
        <taxon>Saponaria</taxon>
    </lineage>
</organism>
<dbReference type="AlphaFoldDB" id="A0AAW1KC63"/>
<keyword evidence="3" id="KW-1185">Reference proteome</keyword>
<dbReference type="EMBL" id="JBDFQZ010000006">
    <property type="protein sequence ID" value="KAK9714633.1"/>
    <property type="molecule type" value="Genomic_DNA"/>
</dbReference>
<dbReference type="GO" id="GO:0010073">
    <property type="term" value="P:meristem maintenance"/>
    <property type="evidence" value="ECO:0007669"/>
    <property type="project" value="InterPro"/>
</dbReference>
<protein>
    <recommendedName>
        <fullName evidence="4">Aminotransferase-like plant mobile domain-containing protein</fullName>
    </recommendedName>
</protein>
<proteinExistence type="predicted"/>
<dbReference type="PANTHER" id="PTHR46033:SF8">
    <property type="entry name" value="PROTEIN MAINTENANCE OF MERISTEMS-LIKE"/>
    <property type="match status" value="1"/>
</dbReference>
<dbReference type="Proteomes" id="UP001443914">
    <property type="component" value="Unassembled WGS sequence"/>
</dbReference>